<dbReference type="GO" id="GO:0046872">
    <property type="term" value="F:metal ion binding"/>
    <property type="evidence" value="ECO:0007669"/>
    <property type="project" value="UniProtKB-KW"/>
</dbReference>
<evidence type="ECO:0000313" key="7">
    <source>
        <dbReference type="EMBL" id="BCR90156.1"/>
    </source>
</evidence>
<accession>A0A7R7ZQX5</accession>
<dbReference type="AlphaFoldDB" id="A0A7R7ZQX5"/>
<gene>
    <name evidence="7" type="ORF">ACHE_60042S</name>
</gene>
<reference evidence="7" key="2">
    <citation type="submission" date="2021-02" db="EMBL/GenBank/DDBJ databases">
        <title>Aspergillus chevalieri M1 genome sequence.</title>
        <authorList>
            <person name="Kadooka C."/>
            <person name="Mori K."/>
            <person name="Futagami T."/>
        </authorList>
    </citation>
    <scope>NUCLEOTIDE SEQUENCE</scope>
    <source>
        <strain evidence="7">M1</strain>
    </source>
</reference>
<dbReference type="PANTHER" id="PTHR42978:SF2">
    <property type="entry name" value="102 KBASES UNSTABLE REGION: FROM 1 TO 119443"/>
    <property type="match status" value="1"/>
</dbReference>
<dbReference type="SMART" id="SM00849">
    <property type="entry name" value="Lactamase_B"/>
    <property type="match status" value="1"/>
</dbReference>
<dbReference type="Gene3D" id="3.60.15.10">
    <property type="entry name" value="Ribonuclease Z/Hydroxyacylglutathione hydrolase-like"/>
    <property type="match status" value="1"/>
</dbReference>
<evidence type="ECO:0000256" key="5">
    <source>
        <dbReference type="ARBA" id="ARBA00022833"/>
    </source>
</evidence>
<comment type="similarity">
    <text evidence="2">Belongs to the metallo-beta-lactamase superfamily.</text>
</comment>
<reference evidence="7" key="1">
    <citation type="submission" date="2021-01" db="EMBL/GenBank/DDBJ databases">
        <authorList>
            <consortium name="Aspergillus chevalieri M1 genome sequencing consortium"/>
            <person name="Kazuki M."/>
            <person name="Futagami T."/>
        </authorList>
    </citation>
    <scope>NUCLEOTIDE SEQUENCE</scope>
    <source>
        <strain evidence="7">M1</strain>
    </source>
</reference>
<dbReference type="KEGG" id="ache:ACHE_60042S"/>
<evidence type="ECO:0000256" key="2">
    <source>
        <dbReference type="ARBA" id="ARBA00007749"/>
    </source>
</evidence>
<dbReference type="Proteomes" id="UP000637239">
    <property type="component" value="Chromosome 6"/>
</dbReference>
<keyword evidence="5" id="KW-0862">Zinc</keyword>
<evidence type="ECO:0000313" key="8">
    <source>
        <dbReference type="Proteomes" id="UP000637239"/>
    </source>
</evidence>
<dbReference type="EMBL" id="AP024421">
    <property type="protein sequence ID" value="BCR90156.1"/>
    <property type="molecule type" value="Genomic_DNA"/>
</dbReference>
<dbReference type="GO" id="GO:0016787">
    <property type="term" value="F:hydrolase activity"/>
    <property type="evidence" value="ECO:0007669"/>
    <property type="project" value="UniProtKB-KW"/>
</dbReference>
<dbReference type="InterPro" id="IPR036866">
    <property type="entry name" value="RibonucZ/Hydroxyglut_hydro"/>
</dbReference>
<dbReference type="Pfam" id="PF00753">
    <property type="entry name" value="Lactamase_B"/>
    <property type="match status" value="1"/>
</dbReference>
<dbReference type="GeneID" id="66984514"/>
<proteinExistence type="inferred from homology"/>
<evidence type="ECO:0000256" key="1">
    <source>
        <dbReference type="ARBA" id="ARBA00001947"/>
    </source>
</evidence>
<dbReference type="PANTHER" id="PTHR42978">
    <property type="entry name" value="QUORUM-QUENCHING LACTONASE YTNP-RELATED-RELATED"/>
    <property type="match status" value="1"/>
</dbReference>
<dbReference type="InterPro" id="IPR001279">
    <property type="entry name" value="Metallo-B-lactamas"/>
</dbReference>
<keyword evidence="4" id="KW-0378">Hydrolase</keyword>
<sequence length="280" mass="31157">MSFYSTAMPNGAKLWLLNLGTVNLDAANVLAGANQFAVRLPPQSHERRELIMIAALIYHPHVGLILFDTGSCEDVITSCGTKALECGPRNWDKAVHGLPEAIRATGAGEITDVKVVVMSHLHCDHAGGLEHFLGTDIEIWCHEDELKNAFWACATGIGQGPYLKDYLVIDRLNWRTFTGKVFEVYQGIILHHCPGHTAGSIAMQLNLEKTGTVLLTGDAFHVKENYEQGIHPGTLTRDYNDWHRSRNDLRSLAQARQAKVILGHEESYFRTLKISPEYTE</sequence>
<keyword evidence="3" id="KW-0479">Metal-binding</keyword>
<keyword evidence="8" id="KW-1185">Reference proteome</keyword>
<dbReference type="SUPFAM" id="SSF56281">
    <property type="entry name" value="Metallo-hydrolase/oxidoreductase"/>
    <property type="match status" value="1"/>
</dbReference>
<name>A0A7R7ZQX5_ASPCH</name>
<evidence type="ECO:0000259" key="6">
    <source>
        <dbReference type="SMART" id="SM00849"/>
    </source>
</evidence>
<dbReference type="RefSeq" id="XP_043138678.1">
    <property type="nucleotide sequence ID" value="XM_043281172.1"/>
</dbReference>
<protein>
    <recommendedName>
        <fullName evidence="6">Metallo-beta-lactamase domain-containing protein</fullName>
    </recommendedName>
</protein>
<evidence type="ECO:0000256" key="3">
    <source>
        <dbReference type="ARBA" id="ARBA00022723"/>
    </source>
</evidence>
<dbReference type="InterPro" id="IPR051013">
    <property type="entry name" value="MBL_superfamily_lactonases"/>
</dbReference>
<evidence type="ECO:0000256" key="4">
    <source>
        <dbReference type="ARBA" id="ARBA00022801"/>
    </source>
</evidence>
<comment type="cofactor">
    <cofactor evidence="1">
        <name>Zn(2+)</name>
        <dbReference type="ChEBI" id="CHEBI:29105"/>
    </cofactor>
</comment>
<dbReference type="CDD" id="cd07729">
    <property type="entry name" value="AHL_lactonase_MBL-fold"/>
    <property type="match status" value="1"/>
</dbReference>
<feature type="domain" description="Metallo-beta-lactamase" evidence="6">
    <location>
        <begin position="51"/>
        <end position="264"/>
    </location>
</feature>
<organism evidence="7 8">
    <name type="scientific">Aspergillus chevalieri</name>
    <name type="common">Eurotium chevalieri</name>
    <dbReference type="NCBI Taxonomy" id="182096"/>
    <lineage>
        <taxon>Eukaryota</taxon>
        <taxon>Fungi</taxon>
        <taxon>Dikarya</taxon>
        <taxon>Ascomycota</taxon>
        <taxon>Pezizomycotina</taxon>
        <taxon>Eurotiomycetes</taxon>
        <taxon>Eurotiomycetidae</taxon>
        <taxon>Eurotiales</taxon>
        <taxon>Aspergillaceae</taxon>
        <taxon>Aspergillus</taxon>
        <taxon>Aspergillus subgen. Aspergillus</taxon>
    </lineage>
</organism>